<reference evidence="2" key="1">
    <citation type="journal article" date="2008" name="Nat. Genet.">
        <title>The Pristionchus pacificus genome provides a unique perspective on nematode lifestyle and parasitism.</title>
        <authorList>
            <person name="Dieterich C."/>
            <person name="Clifton S.W."/>
            <person name="Schuster L.N."/>
            <person name="Chinwalla A."/>
            <person name="Delehaunty K."/>
            <person name="Dinkelacker I."/>
            <person name="Fulton L."/>
            <person name="Fulton R."/>
            <person name="Godfrey J."/>
            <person name="Minx P."/>
            <person name="Mitreva M."/>
            <person name="Roeseler W."/>
            <person name="Tian H."/>
            <person name="Witte H."/>
            <person name="Yang S.P."/>
            <person name="Wilson R.K."/>
            <person name="Sommer R.J."/>
        </authorList>
    </citation>
    <scope>NUCLEOTIDE SEQUENCE [LARGE SCALE GENOMIC DNA]</scope>
    <source>
        <strain evidence="2">PS312</strain>
    </source>
</reference>
<accession>A0A8R1Z759</accession>
<keyword evidence="2" id="KW-1185">Reference proteome</keyword>
<protein>
    <submittedName>
        <fullName evidence="1">Uncharacterized protein</fullName>
    </submittedName>
</protein>
<name>A0A2A6BWJ9_PRIPA</name>
<gene>
    <name evidence="1" type="primary">WBGene00281011</name>
</gene>
<dbReference type="AlphaFoldDB" id="A0A2A6BWJ9"/>
<organism evidence="1 2">
    <name type="scientific">Pristionchus pacificus</name>
    <name type="common">Parasitic nematode worm</name>
    <dbReference type="NCBI Taxonomy" id="54126"/>
    <lineage>
        <taxon>Eukaryota</taxon>
        <taxon>Metazoa</taxon>
        <taxon>Ecdysozoa</taxon>
        <taxon>Nematoda</taxon>
        <taxon>Chromadorea</taxon>
        <taxon>Rhabditida</taxon>
        <taxon>Rhabditina</taxon>
        <taxon>Diplogasteromorpha</taxon>
        <taxon>Diplogasteroidea</taxon>
        <taxon>Neodiplogasteridae</taxon>
        <taxon>Pristionchus</taxon>
    </lineage>
</organism>
<sequence length="347" mass="39651">MGSLLSTTNDSPAETHFCLDDLPRELIWMILEHASGAALNLSMASSILNSHVTHYASRQLTIKLVDELKFSYNPLLTAQSVLVVSLTVPAHKASLFEYRLKFHIYANQLTRKREESEENPHFDYSLHLKEKSINFAQIEFLKDLIGQRVGQITLIRCDLADSLENILVLLEGVHSRGMYVWMDEISDKAANDLMDLTMTLSADQISLSAIVFTISDAVGYLLNLSKLVRSMKIVQCLMPGIAYPAEQCLFSVQGADWPSIFVEMFSNRLEKLYILNDMVTEYLSTKSAKFLGKGLPELGKKIWFDASWLHVKDVSYVYRDHHIENYPYRQRLSIKHVSRKAEYFDDN</sequence>
<reference evidence="1" key="2">
    <citation type="submission" date="2022-06" db="UniProtKB">
        <authorList>
            <consortium name="EnsemblMetazoa"/>
        </authorList>
    </citation>
    <scope>IDENTIFICATION</scope>
    <source>
        <strain evidence="1">PS312</strain>
    </source>
</reference>
<dbReference type="Proteomes" id="UP000005239">
    <property type="component" value="Unassembled WGS sequence"/>
</dbReference>
<proteinExistence type="predicted"/>
<evidence type="ECO:0000313" key="2">
    <source>
        <dbReference type="Proteomes" id="UP000005239"/>
    </source>
</evidence>
<dbReference type="EnsemblMetazoa" id="PPA42642.1">
    <property type="protein sequence ID" value="PPA42642.1"/>
    <property type="gene ID" value="WBGene00281011"/>
</dbReference>
<accession>A0A2A6BWJ9</accession>
<evidence type="ECO:0000313" key="1">
    <source>
        <dbReference type="EnsemblMetazoa" id="PPA42642.1"/>
    </source>
</evidence>